<dbReference type="GeneTree" id="ENSGT01100000263478"/>
<dbReference type="GO" id="GO:0002764">
    <property type="term" value="P:immune response-regulating signaling pathway"/>
    <property type="evidence" value="ECO:0007669"/>
    <property type="project" value="TreeGrafter"/>
</dbReference>
<dbReference type="CDD" id="cd16843">
    <property type="entry name" value="IgC2_D1_D2_LILR_KIR_like"/>
    <property type="match status" value="1"/>
</dbReference>
<proteinExistence type="predicted"/>
<dbReference type="InterPro" id="IPR036179">
    <property type="entry name" value="Ig-like_dom_sf"/>
</dbReference>
<evidence type="ECO:0000313" key="13">
    <source>
        <dbReference type="Proteomes" id="UP000001074"/>
    </source>
</evidence>
<dbReference type="HOGENOM" id="CLU_021100_1_3_1"/>
<dbReference type="Pfam" id="PF00047">
    <property type="entry name" value="ig"/>
    <property type="match status" value="1"/>
</dbReference>
<evidence type="ECO:0000313" key="12">
    <source>
        <dbReference type="Ensembl" id="ENSMLUP00000009151.2"/>
    </source>
</evidence>
<keyword evidence="8" id="KW-1015">Disulfide bond</keyword>
<evidence type="ECO:0000256" key="10">
    <source>
        <dbReference type="ARBA" id="ARBA00023319"/>
    </source>
</evidence>
<keyword evidence="5" id="KW-0677">Repeat</keyword>
<dbReference type="GO" id="GO:0007166">
    <property type="term" value="P:cell surface receptor signaling pathway"/>
    <property type="evidence" value="ECO:0007669"/>
    <property type="project" value="UniProtKB-ARBA"/>
</dbReference>
<keyword evidence="10" id="KW-0393">Immunoglobulin domain</keyword>
<dbReference type="Ensembl" id="ENSMLUT00000010042.2">
    <property type="protein sequence ID" value="ENSMLUP00000009151.2"/>
    <property type="gene ID" value="ENSMLUG00000026365.1"/>
</dbReference>
<dbReference type="InterPro" id="IPR007110">
    <property type="entry name" value="Ig-like_dom"/>
</dbReference>
<dbReference type="PROSITE" id="PS50835">
    <property type="entry name" value="IG_LIKE"/>
    <property type="match status" value="2"/>
</dbReference>
<dbReference type="InterPro" id="IPR050412">
    <property type="entry name" value="Ig-like_Receptors_ImmuneReg"/>
</dbReference>
<keyword evidence="6" id="KW-1133">Transmembrane helix</keyword>
<feature type="domain" description="Ig-like" evidence="11">
    <location>
        <begin position="45"/>
        <end position="116"/>
    </location>
</feature>
<dbReference type="InParanoid" id="G1PF29"/>
<dbReference type="SMART" id="SM00409">
    <property type="entry name" value="IG"/>
    <property type="match status" value="2"/>
</dbReference>
<evidence type="ECO:0000256" key="1">
    <source>
        <dbReference type="ARBA" id="ARBA00004162"/>
    </source>
</evidence>
<dbReference type="Proteomes" id="UP000001074">
    <property type="component" value="Unassembled WGS sequence"/>
</dbReference>
<keyword evidence="3" id="KW-0812">Transmembrane</keyword>
<keyword evidence="13" id="KW-1185">Reference proteome</keyword>
<protein>
    <submittedName>
        <fullName evidence="12">Leukocyte immunoglobulin-like receptor subfamily A member 5</fullName>
    </submittedName>
</protein>
<reference evidence="12" key="3">
    <citation type="submission" date="2025-09" db="UniProtKB">
        <authorList>
            <consortium name="Ensembl"/>
        </authorList>
    </citation>
    <scope>IDENTIFICATION</scope>
</reference>
<reference evidence="12 13" key="1">
    <citation type="journal article" date="2011" name="Nature">
        <title>A high-resolution map of human evolutionary constraint using 29 mammals.</title>
        <authorList>
            <person name="Lindblad-Toh K."/>
            <person name="Garber M."/>
            <person name="Zuk O."/>
            <person name="Lin M.F."/>
            <person name="Parker B.J."/>
            <person name="Washietl S."/>
            <person name="Kheradpour P."/>
            <person name="Ernst J."/>
            <person name="Jordan G."/>
            <person name="Mauceli E."/>
            <person name="Ward L.D."/>
            <person name="Lowe C.B."/>
            <person name="Holloway A.K."/>
            <person name="Clamp M."/>
            <person name="Gnerre S."/>
            <person name="Alfoldi J."/>
            <person name="Beal K."/>
            <person name="Chang J."/>
            <person name="Clawson H."/>
            <person name="Cuff J."/>
            <person name="Di Palma F."/>
            <person name="Fitzgerald S."/>
            <person name="Flicek P."/>
            <person name="Guttman M."/>
            <person name="Hubisz M.J."/>
            <person name="Jaffe D.B."/>
            <person name="Jungreis I."/>
            <person name="Kent W.J."/>
            <person name="Kostka D."/>
            <person name="Lara M."/>
            <person name="Martins A.L."/>
            <person name="Massingham T."/>
            <person name="Moltke I."/>
            <person name="Raney B.J."/>
            <person name="Rasmussen M.D."/>
            <person name="Robinson J."/>
            <person name="Stark A."/>
            <person name="Vilella A.J."/>
            <person name="Wen J."/>
            <person name="Xie X."/>
            <person name="Zody M.C."/>
            <person name="Baldwin J."/>
            <person name="Bloom T."/>
            <person name="Chin C.W."/>
            <person name="Heiman D."/>
            <person name="Nicol R."/>
            <person name="Nusbaum C."/>
            <person name="Young S."/>
            <person name="Wilkinson J."/>
            <person name="Worley K.C."/>
            <person name="Kovar C.L."/>
            <person name="Muzny D.M."/>
            <person name="Gibbs R.A."/>
            <person name="Cree A."/>
            <person name="Dihn H.H."/>
            <person name="Fowler G."/>
            <person name="Jhangiani S."/>
            <person name="Joshi V."/>
            <person name="Lee S."/>
            <person name="Lewis L.R."/>
            <person name="Nazareth L.V."/>
            <person name="Okwuonu G."/>
            <person name="Santibanez J."/>
            <person name="Warren W.C."/>
            <person name="Mardis E.R."/>
            <person name="Weinstock G.M."/>
            <person name="Wilson R.K."/>
            <person name="Delehaunty K."/>
            <person name="Dooling D."/>
            <person name="Fronik C."/>
            <person name="Fulton L."/>
            <person name="Fulton B."/>
            <person name="Graves T."/>
            <person name="Minx P."/>
            <person name="Sodergren E."/>
            <person name="Birney E."/>
            <person name="Margulies E.H."/>
            <person name="Herrero J."/>
            <person name="Green E.D."/>
            <person name="Haussler D."/>
            <person name="Siepel A."/>
            <person name="Goldman N."/>
            <person name="Pollard K.S."/>
            <person name="Pedersen J.S."/>
            <person name="Lander E.S."/>
            <person name="Kellis M."/>
        </authorList>
    </citation>
    <scope>NUCLEOTIDE SEQUENCE [LARGE SCALE GENOMIC DNA]</scope>
</reference>
<evidence type="ECO:0000256" key="5">
    <source>
        <dbReference type="ARBA" id="ARBA00022737"/>
    </source>
</evidence>
<dbReference type="Pfam" id="PF13895">
    <property type="entry name" value="Ig_2"/>
    <property type="match status" value="1"/>
</dbReference>
<keyword evidence="7" id="KW-0472">Membrane</keyword>
<dbReference type="InterPro" id="IPR013783">
    <property type="entry name" value="Ig-like_fold"/>
</dbReference>
<dbReference type="OMA" id="RNAPQVW"/>
<keyword evidence="4" id="KW-0732">Signal</keyword>
<evidence type="ECO:0000256" key="8">
    <source>
        <dbReference type="ARBA" id="ARBA00023157"/>
    </source>
</evidence>
<dbReference type="AlphaFoldDB" id="G1PF29"/>
<evidence type="ECO:0000256" key="2">
    <source>
        <dbReference type="ARBA" id="ARBA00022475"/>
    </source>
</evidence>
<keyword evidence="9" id="KW-0325">Glycoprotein</keyword>
<dbReference type="InterPro" id="IPR003599">
    <property type="entry name" value="Ig_sub"/>
</dbReference>
<organism evidence="12 13">
    <name type="scientific">Myotis lucifugus</name>
    <name type="common">Little brown bat</name>
    <dbReference type="NCBI Taxonomy" id="59463"/>
    <lineage>
        <taxon>Eukaryota</taxon>
        <taxon>Metazoa</taxon>
        <taxon>Chordata</taxon>
        <taxon>Craniata</taxon>
        <taxon>Vertebrata</taxon>
        <taxon>Euteleostomi</taxon>
        <taxon>Mammalia</taxon>
        <taxon>Eutheria</taxon>
        <taxon>Laurasiatheria</taxon>
        <taxon>Chiroptera</taxon>
        <taxon>Yangochiroptera</taxon>
        <taxon>Vespertilionidae</taxon>
        <taxon>Myotis</taxon>
    </lineage>
</organism>
<gene>
    <name evidence="12" type="primary">LOC106694413</name>
</gene>
<evidence type="ECO:0000256" key="6">
    <source>
        <dbReference type="ARBA" id="ARBA00022989"/>
    </source>
</evidence>
<reference evidence="12" key="2">
    <citation type="submission" date="2025-08" db="UniProtKB">
        <authorList>
            <consortium name="Ensembl"/>
        </authorList>
    </citation>
    <scope>IDENTIFICATION</scope>
</reference>
<evidence type="ECO:0000256" key="9">
    <source>
        <dbReference type="ARBA" id="ARBA00023180"/>
    </source>
</evidence>
<dbReference type="PANTHER" id="PTHR11738">
    <property type="entry name" value="MHC CLASS I NK CELL RECEPTOR"/>
    <property type="match status" value="1"/>
</dbReference>
<dbReference type="STRING" id="59463.ENSMLUP00000009151"/>
<dbReference type="GO" id="GO:0005886">
    <property type="term" value="C:plasma membrane"/>
    <property type="evidence" value="ECO:0007669"/>
    <property type="project" value="UniProtKB-SubCell"/>
</dbReference>
<evidence type="ECO:0000256" key="4">
    <source>
        <dbReference type="ARBA" id="ARBA00022729"/>
    </source>
</evidence>
<comment type="subcellular location">
    <subcellularLocation>
        <location evidence="1">Cell membrane</location>
        <topology evidence="1">Single-pass membrane protein</topology>
    </subcellularLocation>
</comment>
<evidence type="ECO:0000256" key="3">
    <source>
        <dbReference type="ARBA" id="ARBA00022692"/>
    </source>
</evidence>
<dbReference type="SUPFAM" id="SSF48726">
    <property type="entry name" value="Immunoglobulin"/>
    <property type="match status" value="2"/>
</dbReference>
<accession>G1PF29</accession>
<name>G1PF29_MYOLU</name>
<dbReference type="FunCoup" id="G1PF29">
    <property type="interactions" value="1"/>
</dbReference>
<keyword evidence="2" id="KW-1003">Cell membrane</keyword>
<dbReference type="InterPro" id="IPR013151">
    <property type="entry name" value="Immunoglobulin_dom"/>
</dbReference>
<sequence length="240" mass="26195">MAPQSAPSAQLWPLGEDAMSPTLKALLYLMLSVGLRTPVQTETLPKPTLWAEPGPVIPSGSPMTICCQGTRKAKEYLLYKEGSRAPWKEQKPLEPGDKAKFFITSMTEHDAGIYHCYYLSPTGWSGHSDFLELVVTGSYSKPSLSALPSPVVPSGGNVNLQCGSGQGFDTFILTKEGDHRLSWTQDSEPQPSGQSQALFSVGPMTPSDRWTFRCYGYYRNSPQVWSNPSDALDLLVSGEA</sequence>
<dbReference type="PANTHER" id="PTHR11738:SF179">
    <property type="entry name" value="LEUKOCYTE IMMUNOGLOBULIN-LIKE RECEPTOR SUBFAMILY A MEMBER 5"/>
    <property type="match status" value="1"/>
</dbReference>
<dbReference type="Gene3D" id="2.60.40.10">
    <property type="entry name" value="Immunoglobulins"/>
    <property type="match status" value="2"/>
</dbReference>
<dbReference type="EMBL" id="AAPE02051955">
    <property type="status" value="NOT_ANNOTATED_CDS"/>
    <property type="molecule type" value="Genomic_DNA"/>
</dbReference>
<evidence type="ECO:0000256" key="7">
    <source>
        <dbReference type="ARBA" id="ARBA00023136"/>
    </source>
</evidence>
<evidence type="ECO:0000259" key="11">
    <source>
        <dbReference type="PROSITE" id="PS50835"/>
    </source>
</evidence>
<feature type="domain" description="Ig-like" evidence="11">
    <location>
        <begin position="142"/>
        <end position="214"/>
    </location>
</feature>
<dbReference type="eggNOG" id="ENOG502RYEX">
    <property type="taxonomic scope" value="Eukaryota"/>
</dbReference>